<dbReference type="Pfam" id="PF13409">
    <property type="entry name" value="GST_N_2"/>
    <property type="match status" value="1"/>
</dbReference>
<dbReference type="Gene3D" id="1.20.1050.10">
    <property type="match status" value="1"/>
</dbReference>
<evidence type="ECO:0000256" key="2">
    <source>
        <dbReference type="PIRSR" id="PIRSR015753-2"/>
    </source>
</evidence>
<reference evidence="5 6" key="1">
    <citation type="journal article" date="2015" name="Genome Announc.">
        <title>Draft Genome Sequences of Marine Isolates of Thalassomonas viridans and Thalassomonas actiniarum.</title>
        <authorList>
            <person name="Olonade I."/>
            <person name="van Zyl L.J."/>
            <person name="Trindade M."/>
        </authorList>
    </citation>
    <scope>NUCLEOTIDE SEQUENCE [LARGE SCALE GENOMIC DNA]</scope>
    <source>
        <strain evidence="5 6">A5K-106</strain>
    </source>
</reference>
<dbReference type="SUPFAM" id="SSF52833">
    <property type="entry name" value="Thioredoxin-like"/>
    <property type="match status" value="1"/>
</dbReference>
<feature type="binding site" evidence="2">
    <location>
        <begin position="124"/>
        <end position="125"/>
    </location>
    <ligand>
        <name>glutathione</name>
        <dbReference type="ChEBI" id="CHEBI:57925"/>
    </ligand>
</feature>
<name>A0AAF0C6J6_9GAMM</name>
<dbReference type="InterPro" id="IPR004045">
    <property type="entry name" value="Glutathione_S-Trfase_N"/>
</dbReference>
<gene>
    <name evidence="5" type="ORF">SG35_030770</name>
</gene>
<feature type="binding site" evidence="2">
    <location>
        <begin position="106"/>
        <end position="109"/>
    </location>
    <ligand>
        <name>glutathione</name>
        <dbReference type="ChEBI" id="CHEBI:57925"/>
    </ligand>
</feature>
<feature type="site" description="Lowers pKa of active site Cys" evidence="3">
    <location>
        <position position="272"/>
    </location>
</feature>
<evidence type="ECO:0000313" key="5">
    <source>
        <dbReference type="EMBL" id="WDE02145.1"/>
    </source>
</evidence>
<proteinExistence type="predicted"/>
<dbReference type="InterPro" id="IPR040079">
    <property type="entry name" value="Glutathione_S-Trfase"/>
</dbReference>
<dbReference type="GO" id="GO:0005737">
    <property type="term" value="C:cytoplasm"/>
    <property type="evidence" value="ECO:0007669"/>
    <property type="project" value="TreeGrafter"/>
</dbReference>
<evidence type="ECO:0000256" key="3">
    <source>
        <dbReference type="PIRSR" id="PIRSR015753-3"/>
    </source>
</evidence>
<sequence>MAVLDKGIWEINKEATELAFEDRFSSEVISEENRYHLYMSLACPFAHRPLLVIKYLGLDDAISVSSVAPKRYDNGWLFNEQFPDKVNGKSRLIDLYLAAKHDYSGRVSVPVLWDKAHNTVAENDSSLIAENLAANWLALAKTPATLIPTSLEHEVREMNIWLHQHVNRNVYHVGFAKNQTDYDRASSDYFSALENLDKKLAGSLYLFGDRITLSDFFLLPTLVRMEAVYEIHFKANLKPLKAFKNLYRYMLNLVSNESIRETVDIAYMKAHYYVSHSHINPTGIIPSGPEIIW</sequence>
<dbReference type="InterPro" id="IPR036249">
    <property type="entry name" value="Thioredoxin-like_sf"/>
</dbReference>
<dbReference type="Pfam" id="PF13410">
    <property type="entry name" value="GST_C_2"/>
    <property type="match status" value="1"/>
</dbReference>
<feature type="active site" description="Proton donor/acceptor" evidence="1">
    <location>
        <position position="171"/>
    </location>
</feature>
<dbReference type="InterPro" id="IPR036282">
    <property type="entry name" value="Glutathione-S-Trfase_C_sf"/>
</dbReference>
<evidence type="ECO:0000313" key="6">
    <source>
        <dbReference type="Proteomes" id="UP000032568"/>
    </source>
</evidence>
<dbReference type="PIRSF" id="PIRSF015753">
    <property type="entry name" value="GST"/>
    <property type="match status" value="1"/>
</dbReference>
<dbReference type="SFLD" id="SFLDS00019">
    <property type="entry name" value="Glutathione_Transferase_(cytos"/>
    <property type="match status" value="1"/>
</dbReference>
<protein>
    <submittedName>
        <fullName evidence="5">Glutathione S-transferase C-terminal domain-containing protein</fullName>
    </submittedName>
</protein>
<keyword evidence="6" id="KW-1185">Reference proteome</keyword>
<feature type="domain" description="GST C-terminal" evidence="4">
    <location>
        <begin position="148"/>
        <end position="272"/>
    </location>
</feature>
<dbReference type="AlphaFoldDB" id="A0AAF0C6J6"/>
<dbReference type="KEGG" id="tact:SG35_030770"/>
<dbReference type="CDD" id="cd03190">
    <property type="entry name" value="GST_C_Omega_like"/>
    <property type="match status" value="1"/>
</dbReference>
<dbReference type="InterPro" id="IPR016639">
    <property type="entry name" value="GST_Omega/GSH"/>
</dbReference>
<dbReference type="SFLD" id="SFLDG01148">
    <property type="entry name" value="Xi_(cytGST)"/>
    <property type="match status" value="1"/>
</dbReference>
<accession>A0AAF0C6J6</accession>
<dbReference type="PANTHER" id="PTHR32419:SF6">
    <property type="entry name" value="GLUTATHIONE S-TRANSFERASE OMEGA-LIKE 1-RELATED"/>
    <property type="match status" value="1"/>
</dbReference>
<reference evidence="5 6" key="2">
    <citation type="journal article" date="2022" name="Mar. Drugs">
        <title>Bioassay-Guided Fractionation Leads to the Detection of Cholic Acid Generated by the Rare Thalassomonas sp.</title>
        <authorList>
            <person name="Pheiffer F."/>
            <person name="Schneider Y.K."/>
            <person name="Hansen E.H."/>
            <person name="Andersen J.H."/>
            <person name="Isaksson J."/>
            <person name="Busche T."/>
            <person name="R C."/>
            <person name="Kalinowski J."/>
            <person name="Zyl L.V."/>
            <person name="Trindade M."/>
        </authorList>
    </citation>
    <scope>NUCLEOTIDE SEQUENCE [LARGE SCALE GENOMIC DNA]</scope>
    <source>
        <strain evidence="5 6">A5K-106</strain>
    </source>
</reference>
<dbReference type="SUPFAM" id="SSF47616">
    <property type="entry name" value="GST C-terminal domain-like"/>
    <property type="match status" value="1"/>
</dbReference>
<feature type="binding site" evidence="2">
    <location>
        <position position="76"/>
    </location>
    <ligand>
        <name>glutathione</name>
        <dbReference type="ChEBI" id="CHEBI:57925"/>
    </ligand>
</feature>
<organism evidence="5 6">
    <name type="scientific">Thalassomonas actiniarum</name>
    <dbReference type="NCBI Taxonomy" id="485447"/>
    <lineage>
        <taxon>Bacteria</taxon>
        <taxon>Pseudomonadati</taxon>
        <taxon>Pseudomonadota</taxon>
        <taxon>Gammaproteobacteria</taxon>
        <taxon>Alteromonadales</taxon>
        <taxon>Colwelliaceae</taxon>
        <taxon>Thalassomonas</taxon>
    </lineage>
</organism>
<dbReference type="Gene3D" id="3.40.30.10">
    <property type="entry name" value="Glutaredoxin"/>
    <property type="match status" value="1"/>
</dbReference>
<dbReference type="RefSeq" id="WP_044831005.1">
    <property type="nucleotide sequence ID" value="NZ_CP059736.1"/>
</dbReference>
<feature type="site" description="Lowers pKa of active site Cys" evidence="3">
    <location>
        <position position="229"/>
    </location>
</feature>
<dbReference type="GO" id="GO:0004364">
    <property type="term" value="F:glutathione transferase activity"/>
    <property type="evidence" value="ECO:0007669"/>
    <property type="project" value="InterPro"/>
</dbReference>
<dbReference type="InterPro" id="IPR010987">
    <property type="entry name" value="Glutathione-S-Trfase_C-like"/>
</dbReference>
<dbReference type="Proteomes" id="UP000032568">
    <property type="component" value="Chromosome pTact"/>
</dbReference>
<dbReference type="EMBL" id="CP059736">
    <property type="protein sequence ID" value="WDE02145.1"/>
    <property type="molecule type" value="Genomic_DNA"/>
</dbReference>
<dbReference type="InterPro" id="IPR047047">
    <property type="entry name" value="GST_Omega-like_C"/>
</dbReference>
<evidence type="ECO:0000259" key="4">
    <source>
        <dbReference type="PROSITE" id="PS50405"/>
    </source>
</evidence>
<dbReference type="SFLD" id="SFLDG01206">
    <property type="entry name" value="Xi.1"/>
    <property type="match status" value="1"/>
</dbReference>
<dbReference type="PROSITE" id="PS50405">
    <property type="entry name" value="GST_CTER"/>
    <property type="match status" value="1"/>
</dbReference>
<evidence type="ECO:0000256" key="1">
    <source>
        <dbReference type="PIRSR" id="PIRSR015753-1"/>
    </source>
</evidence>
<feature type="active site" description="Nucleophile" evidence="1">
    <location>
        <position position="43"/>
    </location>
</feature>
<dbReference type="PANTHER" id="PTHR32419">
    <property type="entry name" value="GLUTATHIONYL-HYDROQUINONE REDUCTASE"/>
    <property type="match status" value="1"/>
</dbReference>